<dbReference type="InterPro" id="IPR024211">
    <property type="entry name" value="DUF3841"/>
</dbReference>
<evidence type="ECO:0000313" key="2">
    <source>
        <dbReference type="Proteomes" id="UP001589793"/>
    </source>
</evidence>
<keyword evidence="2" id="KW-1185">Reference proteome</keyword>
<dbReference type="EMBL" id="JBHLSV010000013">
    <property type="protein sequence ID" value="MFC0674584.1"/>
    <property type="molecule type" value="Genomic_DNA"/>
</dbReference>
<proteinExistence type="predicted"/>
<reference evidence="1 2" key="1">
    <citation type="submission" date="2024-09" db="EMBL/GenBank/DDBJ databases">
        <authorList>
            <person name="Sun Q."/>
            <person name="Mori K."/>
        </authorList>
    </citation>
    <scope>NUCLEOTIDE SEQUENCE [LARGE SCALE GENOMIC DNA]</scope>
    <source>
        <strain evidence="1 2">CICC 10874</strain>
    </source>
</reference>
<organism evidence="1 2">
    <name type="scientific">Brachybacterium hainanense</name>
    <dbReference type="NCBI Taxonomy" id="1541174"/>
    <lineage>
        <taxon>Bacteria</taxon>
        <taxon>Bacillati</taxon>
        <taxon>Actinomycetota</taxon>
        <taxon>Actinomycetes</taxon>
        <taxon>Micrococcales</taxon>
        <taxon>Dermabacteraceae</taxon>
        <taxon>Brachybacterium</taxon>
    </lineage>
</organism>
<comment type="caution">
    <text evidence="1">The sequence shown here is derived from an EMBL/GenBank/DDBJ whole genome shotgun (WGS) entry which is preliminary data.</text>
</comment>
<gene>
    <name evidence="1" type="ORF">ACFFF6_11520</name>
</gene>
<accession>A0ABV6RC72</accession>
<dbReference type="RefSeq" id="WP_376980816.1">
    <property type="nucleotide sequence ID" value="NZ_JBHLSV010000013.1"/>
</dbReference>
<sequence>MILRTPAAASGPRPYDELPRRPWFLAPPRRIATDIGAASLRLHTIQTREAYSTLVRDGRLIGEASRGEPLFQDAYSWMQRQMDDRMIPGHAGGMLWLWASTSHRQLRTCARRTRGDVLLTVTIAPERTLISEFSDWHAVLNQYLHVPVEPGMSDAAWEARWERLGADFEERADEFRSEPLERWPRALRTELESSWEAIFDPSTWQAGRALQATVRELRSADVTRAVRIL</sequence>
<evidence type="ECO:0000313" key="1">
    <source>
        <dbReference type="EMBL" id="MFC0674584.1"/>
    </source>
</evidence>
<name>A0ABV6RC72_9MICO</name>
<protein>
    <submittedName>
        <fullName evidence="1">DUF3841 domain-containing protein</fullName>
    </submittedName>
</protein>
<dbReference type="Pfam" id="PF12952">
    <property type="entry name" value="DUF3841"/>
    <property type="match status" value="1"/>
</dbReference>
<dbReference type="Proteomes" id="UP001589793">
    <property type="component" value="Unassembled WGS sequence"/>
</dbReference>